<dbReference type="CDD" id="cd00090">
    <property type="entry name" value="HTH_ARSR"/>
    <property type="match status" value="1"/>
</dbReference>
<dbReference type="Pfam" id="PF09339">
    <property type="entry name" value="HTH_IclR"/>
    <property type="match status" value="1"/>
</dbReference>
<dbReference type="InterPro" id="IPR050707">
    <property type="entry name" value="HTH_MetabolicPath_Reg"/>
</dbReference>
<evidence type="ECO:0000259" key="5">
    <source>
        <dbReference type="PROSITE" id="PS51078"/>
    </source>
</evidence>
<dbReference type="SMART" id="SM00346">
    <property type="entry name" value="HTH_ICLR"/>
    <property type="match status" value="1"/>
</dbReference>
<dbReference type="Gene3D" id="3.30.450.40">
    <property type="match status" value="1"/>
</dbReference>
<keyword evidence="2" id="KW-0238">DNA-binding</keyword>
<dbReference type="Proteomes" id="UP001595925">
    <property type="component" value="Unassembled WGS sequence"/>
</dbReference>
<proteinExistence type="predicted"/>
<sequence>MGKDSPRDNAGKRVKSTLTLFTIIDALRDLRTAGVSQLAEELDMPKSTVHVHLKTLEEEGYLVNESGKYRFSFRFLELGGETRHQLDTYRVSRAEVDNLPLEIEEAAHFGVEERGQRVLLYSSARGDGVYDNSPDGYYTHLHWTAMGKALLAELSDDRIGNIVDEHGLPEATQQTITDREQLFEELAEVRNQGYATEFDEHREGLGTIAATLDSEKTEGGPASIGISGPTRRLQRKNADGELIDAVQSAVDVVNLELEYY</sequence>
<dbReference type="PROSITE" id="PS51077">
    <property type="entry name" value="HTH_ICLR"/>
    <property type="match status" value="1"/>
</dbReference>
<dbReference type="RefSeq" id="WP_224829705.1">
    <property type="nucleotide sequence ID" value="NZ_JAIVEF010000025.1"/>
</dbReference>
<dbReference type="GO" id="GO:0003677">
    <property type="term" value="F:DNA binding"/>
    <property type="evidence" value="ECO:0007669"/>
    <property type="project" value="UniProtKB-KW"/>
</dbReference>
<keyword evidence="7" id="KW-1185">Reference proteome</keyword>
<keyword evidence="1" id="KW-0805">Transcription regulation</keyword>
<dbReference type="SUPFAM" id="SSF46785">
    <property type="entry name" value="Winged helix' DNA-binding domain"/>
    <property type="match status" value="1"/>
</dbReference>
<organism evidence="6 7">
    <name type="scientific">Saliphagus infecundisoli</name>
    <dbReference type="NCBI Taxonomy" id="1849069"/>
    <lineage>
        <taxon>Archaea</taxon>
        <taxon>Methanobacteriati</taxon>
        <taxon>Methanobacteriota</taxon>
        <taxon>Stenosarchaea group</taxon>
        <taxon>Halobacteria</taxon>
        <taxon>Halobacteriales</taxon>
        <taxon>Natrialbaceae</taxon>
        <taxon>Saliphagus</taxon>
    </lineage>
</organism>
<dbReference type="EMBL" id="JBHSJG010000024">
    <property type="protein sequence ID" value="MFC4987428.1"/>
    <property type="molecule type" value="Genomic_DNA"/>
</dbReference>
<dbReference type="PROSITE" id="PS51078">
    <property type="entry name" value="ICLR_ED"/>
    <property type="match status" value="1"/>
</dbReference>
<dbReference type="InterPro" id="IPR014757">
    <property type="entry name" value="Tscrpt_reg_IclR_C"/>
</dbReference>
<evidence type="ECO:0000259" key="4">
    <source>
        <dbReference type="PROSITE" id="PS51077"/>
    </source>
</evidence>
<dbReference type="GO" id="GO:0006355">
    <property type="term" value="P:regulation of DNA-templated transcription"/>
    <property type="evidence" value="ECO:0007669"/>
    <property type="project" value="UniProtKB-ARBA"/>
</dbReference>
<gene>
    <name evidence="6" type="ORF">ACFPFO_06570</name>
</gene>
<dbReference type="PANTHER" id="PTHR30136:SF35">
    <property type="entry name" value="HTH-TYPE TRANSCRIPTIONAL REGULATOR RV1719"/>
    <property type="match status" value="1"/>
</dbReference>
<dbReference type="AlphaFoldDB" id="A0ABD5QCG6"/>
<dbReference type="Gene3D" id="1.10.10.10">
    <property type="entry name" value="Winged helix-like DNA-binding domain superfamily/Winged helix DNA-binding domain"/>
    <property type="match status" value="1"/>
</dbReference>
<evidence type="ECO:0000256" key="3">
    <source>
        <dbReference type="ARBA" id="ARBA00023163"/>
    </source>
</evidence>
<evidence type="ECO:0000256" key="2">
    <source>
        <dbReference type="ARBA" id="ARBA00023125"/>
    </source>
</evidence>
<dbReference type="SUPFAM" id="SSF55781">
    <property type="entry name" value="GAF domain-like"/>
    <property type="match status" value="1"/>
</dbReference>
<dbReference type="Pfam" id="PF01614">
    <property type="entry name" value="IclR_C"/>
    <property type="match status" value="1"/>
</dbReference>
<dbReference type="InterPro" id="IPR005471">
    <property type="entry name" value="Tscrpt_reg_IclR_N"/>
</dbReference>
<comment type="caution">
    <text evidence="6">The sequence shown here is derived from an EMBL/GenBank/DDBJ whole genome shotgun (WGS) entry which is preliminary data.</text>
</comment>
<feature type="domain" description="HTH iclR-type" evidence="4">
    <location>
        <begin position="14"/>
        <end position="73"/>
    </location>
</feature>
<protein>
    <submittedName>
        <fullName evidence="6">IclR family transcriptional regulator</fullName>
    </submittedName>
</protein>
<accession>A0ABD5QCG6</accession>
<evidence type="ECO:0000313" key="6">
    <source>
        <dbReference type="EMBL" id="MFC4987428.1"/>
    </source>
</evidence>
<dbReference type="InterPro" id="IPR029016">
    <property type="entry name" value="GAF-like_dom_sf"/>
</dbReference>
<dbReference type="InterPro" id="IPR036388">
    <property type="entry name" value="WH-like_DNA-bd_sf"/>
</dbReference>
<keyword evidence="3" id="KW-0804">Transcription</keyword>
<evidence type="ECO:0000313" key="7">
    <source>
        <dbReference type="Proteomes" id="UP001595925"/>
    </source>
</evidence>
<evidence type="ECO:0000256" key="1">
    <source>
        <dbReference type="ARBA" id="ARBA00023015"/>
    </source>
</evidence>
<dbReference type="PANTHER" id="PTHR30136">
    <property type="entry name" value="HELIX-TURN-HELIX TRANSCRIPTIONAL REGULATOR, ICLR FAMILY"/>
    <property type="match status" value="1"/>
</dbReference>
<reference evidence="6 7" key="1">
    <citation type="journal article" date="2019" name="Int. J. Syst. Evol. Microbiol.">
        <title>The Global Catalogue of Microorganisms (GCM) 10K type strain sequencing project: providing services to taxonomists for standard genome sequencing and annotation.</title>
        <authorList>
            <consortium name="The Broad Institute Genomics Platform"/>
            <consortium name="The Broad Institute Genome Sequencing Center for Infectious Disease"/>
            <person name="Wu L."/>
            <person name="Ma J."/>
        </authorList>
    </citation>
    <scope>NUCLEOTIDE SEQUENCE [LARGE SCALE GENOMIC DNA]</scope>
    <source>
        <strain evidence="6 7">CGMCC 1.15824</strain>
    </source>
</reference>
<name>A0ABD5QCG6_9EURY</name>
<feature type="domain" description="IclR-ED" evidence="5">
    <location>
        <begin position="74"/>
        <end position="259"/>
    </location>
</feature>
<dbReference type="InterPro" id="IPR011991">
    <property type="entry name" value="ArsR-like_HTH"/>
</dbReference>
<dbReference type="InterPro" id="IPR036390">
    <property type="entry name" value="WH_DNA-bd_sf"/>
</dbReference>